<evidence type="ECO:0000256" key="3">
    <source>
        <dbReference type="SAM" id="MobiDB-lite"/>
    </source>
</evidence>
<sequence>MNSYVNIENDSPRSSKNLEKENLLGTEAHLEAGRKSASFSRFLVPGLAISNILLLLVILILSLKVFRLEILDDNSSLVYCESRPCIVQFSDCCGLVTLVYQLRSAPPVPANTAVEYVEKQFDGTFYSKGNEYTGFPTDETDALWEDLFDFGISVIGPEEAAKLAIPTLPIPGTERYLIELDVFHQLHCLNRIRKVFYPERYGNFLHAMMDADGNVNRSKNEFRHWGEHTLSQAHPLNSSIMEEPHTDNFALSRTRSLHRHYTPILAMSRRYLSVALPYRLAPTWRKRGDRYIPQASHPPHMPQLREDQGVGDRAPSPEV</sequence>
<feature type="region of interest" description="Disordered" evidence="3">
    <location>
        <begin position="290"/>
        <end position="319"/>
    </location>
</feature>
<evidence type="ECO:0000313" key="6">
    <source>
        <dbReference type="Proteomes" id="UP001172673"/>
    </source>
</evidence>
<dbReference type="Proteomes" id="UP001172673">
    <property type="component" value="Unassembled WGS sequence"/>
</dbReference>
<accession>A0AA38WVQ4</accession>
<keyword evidence="4" id="KW-1133">Transmembrane helix</keyword>
<dbReference type="EMBL" id="JAPDRK010000029">
    <property type="protein sequence ID" value="KAJ9602034.1"/>
    <property type="molecule type" value="Genomic_DNA"/>
</dbReference>
<dbReference type="GO" id="GO:0043386">
    <property type="term" value="P:mycotoxin biosynthetic process"/>
    <property type="evidence" value="ECO:0007669"/>
    <property type="project" value="InterPro"/>
</dbReference>
<dbReference type="InterPro" id="IPR021765">
    <property type="entry name" value="UstYa-like"/>
</dbReference>
<comment type="caution">
    <text evidence="5">The sequence shown here is derived from an EMBL/GenBank/DDBJ whole genome shotgun (WGS) entry which is preliminary data.</text>
</comment>
<gene>
    <name evidence="5" type="ORF">H2200_013394</name>
</gene>
<evidence type="ECO:0000313" key="5">
    <source>
        <dbReference type="EMBL" id="KAJ9602034.1"/>
    </source>
</evidence>
<keyword evidence="4" id="KW-0812">Transmembrane</keyword>
<protein>
    <submittedName>
        <fullName evidence="5">Uncharacterized protein</fullName>
    </submittedName>
</protein>
<feature type="transmembrane region" description="Helical" evidence="4">
    <location>
        <begin position="42"/>
        <end position="61"/>
    </location>
</feature>
<organism evidence="5 6">
    <name type="scientific">Cladophialophora chaetospira</name>
    <dbReference type="NCBI Taxonomy" id="386627"/>
    <lineage>
        <taxon>Eukaryota</taxon>
        <taxon>Fungi</taxon>
        <taxon>Dikarya</taxon>
        <taxon>Ascomycota</taxon>
        <taxon>Pezizomycotina</taxon>
        <taxon>Eurotiomycetes</taxon>
        <taxon>Chaetothyriomycetidae</taxon>
        <taxon>Chaetothyriales</taxon>
        <taxon>Herpotrichiellaceae</taxon>
        <taxon>Cladophialophora</taxon>
    </lineage>
</organism>
<comment type="similarity">
    <text evidence="2">Belongs to the ustYa family.</text>
</comment>
<keyword evidence="4" id="KW-0472">Membrane</keyword>
<evidence type="ECO:0000256" key="2">
    <source>
        <dbReference type="ARBA" id="ARBA00035112"/>
    </source>
</evidence>
<name>A0AA38WVQ4_9EURO</name>
<keyword evidence="6" id="KW-1185">Reference proteome</keyword>
<reference evidence="5" key="1">
    <citation type="submission" date="2022-10" db="EMBL/GenBank/DDBJ databases">
        <title>Culturing micro-colonial fungi from biological soil crusts in the Mojave desert and describing Neophaeococcomyces mojavensis, and introducing the new genera and species Taxawa tesnikishii.</title>
        <authorList>
            <person name="Kurbessoian T."/>
            <person name="Stajich J.E."/>
        </authorList>
    </citation>
    <scope>NUCLEOTIDE SEQUENCE</scope>
    <source>
        <strain evidence="5">TK_41</strain>
    </source>
</reference>
<comment type="pathway">
    <text evidence="1">Mycotoxin biosynthesis.</text>
</comment>
<dbReference type="AlphaFoldDB" id="A0AA38WVQ4"/>
<dbReference type="PANTHER" id="PTHR33365">
    <property type="entry name" value="YALI0B05434P"/>
    <property type="match status" value="1"/>
</dbReference>
<dbReference type="PANTHER" id="PTHR33365:SF4">
    <property type="entry name" value="CYCLOCHLOROTINE BIOSYNTHESIS PROTEIN O"/>
    <property type="match status" value="1"/>
</dbReference>
<evidence type="ECO:0000256" key="4">
    <source>
        <dbReference type="SAM" id="Phobius"/>
    </source>
</evidence>
<dbReference type="Pfam" id="PF11807">
    <property type="entry name" value="UstYa"/>
    <property type="match status" value="1"/>
</dbReference>
<proteinExistence type="inferred from homology"/>
<evidence type="ECO:0000256" key="1">
    <source>
        <dbReference type="ARBA" id="ARBA00004685"/>
    </source>
</evidence>